<name>A0ABR5SIH0_9BACT</name>
<organism evidence="1 2">
    <name type="scientific">Candidatus Magnetominusculus xianensis</name>
    <dbReference type="NCBI Taxonomy" id="1748249"/>
    <lineage>
        <taxon>Bacteria</taxon>
        <taxon>Pseudomonadati</taxon>
        <taxon>Nitrospirota</taxon>
        <taxon>Nitrospiria</taxon>
        <taxon>Nitrospirales</taxon>
        <taxon>Nitrospiraceae</taxon>
        <taxon>Candidatus Magnetominusculus</taxon>
    </lineage>
</organism>
<proteinExistence type="predicted"/>
<evidence type="ECO:0008006" key="3">
    <source>
        <dbReference type="Google" id="ProtNLM"/>
    </source>
</evidence>
<protein>
    <recommendedName>
        <fullName evidence="3">Phasin domain-containing protein</fullName>
    </recommendedName>
</protein>
<dbReference type="EMBL" id="LNQR01000033">
    <property type="protein sequence ID" value="KWT91007.1"/>
    <property type="molecule type" value="Genomic_DNA"/>
</dbReference>
<sequence length="137" mass="15349">MMTKNMKSFMGMASTFVEKNKSGWDHEAWLNFISDVQKSGMEMCDDTKACAGAVLEAMQKYYKTTMETSGMTSKMADVSDLTIKFLKDTKGTWSHSEWEAYIKAMQEKGMKMNEEAKAYLGSLLEASKQLAASASMK</sequence>
<evidence type="ECO:0000313" key="2">
    <source>
        <dbReference type="Proteomes" id="UP000060487"/>
    </source>
</evidence>
<reference evidence="1 2" key="1">
    <citation type="submission" date="2015-11" db="EMBL/GenBank/DDBJ databases">
        <authorList>
            <person name="Lin W."/>
        </authorList>
    </citation>
    <scope>NUCLEOTIDE SEQUENCE [LARGE SCALE GENOMIC DNA]</scope>
    <source>
        <strain evidence="1 2">HCH-1</strain>
    </source>
</reference>
<comment type="caution">
    <text evidence="1">The sequence shown here is derived from an EMBL/GenBank/DDBJ whole genome shotgun (WGS) entry which is preliminary data.</text>
</comment>
<gene>
    <name evidence="1" type="ORF">ASN18_0954</name>
</gene>
<dbReference type="Proteomes" id="UP000060487">
    <property type="component" value="Unassembled WGS sequence"/>
</dbReference>
<evidence type="ECO:0000313" key="1">
    <source>
        <dbReference type="EMBL" id="KWT91007.1"/>
    </source>
</evidence>
<dbReference type="RefSeq" id="WP_085051566.1">
    <property type="nucleotide sequence ID" value="NZ_LNQR01000033.1"/>
</dbReference>
<keyword evidence="2" id="KW-1185">Reference proteome</keyword>
<accession>A0ABR5SIH0</accession>